<evidence type="ECO:0000313" key="3">
    <source>
        <dbReference type="Proteomes" id="UP000231791"/>
    </source>
</evidence>
<evidence type="ECO:0000313" key="2">
    <source>
        <dbReference type="EMBL" id="ATZ28825.1"/>
    </source>
</evidence>
<dbReference type="AlphaFoldDB" id="A0A2K8PT58"/>
<feature type="compositionally biased region" description="Low complexity" evidence="1">
    <location>
        <begin position="394"/>
        <end position="407"/>
    </location>
</feature>
<feature type="compositionally biased region" description="Basic residues" evidence="1">
    <location>
        <begin position="22"/>
        <end position="32"/>
    </location>
</feature>
<feature type="compositionally biased region" description="Basic and acidic residues" evidence="1">
    <location>
        <begin position="79"/>
        <end position="90"/>
    </location>
</feature>
<feature type="compositionally biased region" description="Basic and acidic residues" evidence="1">
    <location>
        <begin position="8"/>
        <end position="21"/>
    </location>
</feature>
<feature type="region of interest" description="Disordered" evidence="1">
    <location>
        <begin position="1"/>
        <end position="225"/>
    </location>
</feature>
<protein>
    <submittedName>
        <fullName evidence="2">Uncharacterized protein</fullName>
    </submittedName>
</protein>
<feature type="compositionally biased region" description="Low complexity" evidence="1">
    <location>
        <begin position="213"/>
        <end position="225"/>
    </location>
</feature>
<reference evidence="2 3" key="1">
    <citation type="submission" date="2017-11" db="EMBL/GenBank/DDBJ databases">
        <title>Complete genome sequence of Streptomyces lavendulae subsp. lavendulae CCM 3239 (formerly 'Streptomyces aureofaciens CCM 3239'), the producer of the angucycline-type antibiotic auricin.</title>
        <authorList>
            <person name="Busche T."/>
            <person name="Novakova R."/>
            <person name="Al'Dilaimi A."/>
            <person name="Homerova D."/>
            <person name="Feckova L."/>
            <person name="Rezuchova B."/>
            <person name="Mingyar E."/>
            <person name="Csolleiova D."/>
            <person name="Bekeova C."/>
            <person name="Winkler A."/>
            <person name="Sevcikova B."/>
            <person name="Kalinowski J."/>
            <person name="Kormanec J."/>
            <person name="Ruckert C."/>
        </authorList>
    </citation>
    <scope>NUCLEOTIDE SEQUENCE [LARGE SCALE GENOMIC DNA]</scope>
    <source>
        <strain evidence="2 3">CCM 3239</strain>
    </source>
</reference>
<sequence>MPWTSPHDNSDSRTGTGDRHPGVRRAAAHGRREHPGSPYGAAPGPDLRRRRGQRLLPAGGHPARRRRVRRDARCLGAGGDRHADRLHGRDPPAGAARRPDPVPALHRHPAPALRARPPRRGVRPRPAGPGRGLRVRRGHHGGRPADRPAGGGDGGPRPPRSGDGHAAERVDRRDAAGPDVQRHARRTAGLARPVPGGRGRGAAARPRPRPRPAGHGPAAAPAVPGAAGGVPAPVAHRARTAPFLPLPGDRLRRFLGRLDLCGPAPRRSRVRAGRPGGGHAGPGRGGDHGLYSARRARGGPQGVRSREPGLPARGPPRGRGPRAGRSGRDGGGGRAGRGHTAAGRRDAVRHGRQPGPGLRPASRWPQQAQHRLHDLRLSGRQRRLVGRGADPRPGRLAGRVRAGGLPRRPLPRPPPGGVARARAEVPGRARFPRGYSTVAQSRVRATAFFQPS</sequence>
<proteinExistence type="predicted"/>
<feature type="compositionally biased region" description="Basic and acidic residues" evidence="1">
    <location>
        <begin position="160"/>
        <end position="182"/>
    </location>
</feature>
<feature type="compositionally biased region" description="Low complexity" evidence="1">
    <location>
        <begin position="191"/>
        <end position="205"/>
    </location>
</feature>
<accession>A0A2K8PT58</accession>
<dbReference type="Proteomes" id="UP000231791">
    <property type="component" value="Chromosome"/>
</dbReference>
<dbReference type="EMBL" id="CP024985">
    <property type="protein sequence ID" value="ATZ28825.1"/>
    <property type="molecule type" value="Genomic_DNA"/>
</dbReference>
<dbReference type="KEGG" id="slx:SLAV_35275"/>
<feature type="compositionally biased region" description="Basic residues" evidence="1">
    <location>
        <begin position="133"/>
        <end position="142"/>
    </location>
</feature>
<gene>
    <name evidence="2" type="ORF">SLAV_35275</name>
</gene>
<keyword evidence="3" id="KW-1185">Reference proteome</keyword>
<feature type="compositionally biased region" description="Gly residues" evidence="1">
    <location>
        <begin position="274"/>
        <end position="284"/>
    </location>
</feature>
<organism evidence="2 3">
    <name type="scientific">Streptomyces lavendulae subsp. lavendulae</name>
    <dbReference type="NCBI Taxonomy" id="58340"/>
    <lineage>
        <taxon>Bacteria</taxon>
        <taxon>Bacillati</taxon>
        <taxon>Actinomycetota</taxon>
        <taxon>Actinomycetes</taxon>
        <taxon>Kitasatosporales</taxon>
        <taxon>Streptomycetaceae</taxon>
        <taxon>Streptomyces</taxon>
    </lineage>
</organism>
<feature type="region of interest" description="Disordered" evidence="1">
    <location>
        <begin position="258"/>
        <end position="423"/>
    </location>
</feature>
<evidence type="ECO:0000256" key="1">
    <source>
        <dbReference type="SAM" id="MobiDB-lite"/>
    </source>
</evidence>
<name>A0A2K8PT58_STRLA</name>